<gene>
    <name evidence="2" type="ORF">CLCR_11425</name>
</gene>
<dbReference type="eggNOG" id="ENOG502SPM8">
    <property type="taxonomic scope" value="Eukaryota"/>
</dbReference>
<dbReference type="AlphaFoldDB" id="A0A1C1CXI3"/>
<dbReference type="VEuPathDB" id="FungiDB:G647_00190"/>
<feature type="region of interest" description="Disordered" evidence="1">
    <location>
        <begin position="115"/>
        <end position="136"/>
    </location>
</feature>
<dbReference type="STRING" id="86049.A0A1C1CXI3"/>
<organism evidence="2 3">
    <name type="scientific">Cladophialophora carrionii</name>
    <dbReference type="NCBI Taxonomy" id="86049"/>
    <lineage>
        <taxon>Eukaryota</taxon>
        <taxon>Fungi</taxon>
        <taxon>Dikarya</taxon>
        <taxon>Ascomycota</taxon>
        <taxon>Pezizomycotina</taxon>
        <taxon>Eurotiomycetes</taxon>
        <taxon>Chaetothyriomycetidae</taxon>
        <taxon>Chaetothyriales</taxon>
        <taxon>Herpotrichiellaceae</taxon>
        <taxon>Cladophialophora</taxon>
    </lineage>
</organism>
<sequence>MCFYERTDFSCGDWRWGNMKQRCPRQPRIGETCPARLVDEHNVTHSDEMCKTCQDIATKNRRLRNCRENLGRWKAEGNRFQASIEKVSREARQLEEIIQDLESKRISVNFRKSDVWREPNGRPTATAPAHLTTRSR</sequence>
<protein>
    <submittedName>
        <fullName evidence="2">Uncharacterized protein</fullName>
    </submittedName>
</protein>
<keyword evidence="3" id="KW-1185">Reference proteome</keyword>
<evidence type="ECO:0000313" key="2">
    <source>
        <dbReference type="EMBL" id="OCT53229.1"/>
    </source>
</evidence>
<dbReference type="Proteomes" id="UP000094526">
    <property type="component" value="Unassembled WGS sequence"/>
</dbReference>
<evidence type="ECO:0000313" key="3">
    <source>
        <dbReference type="Proteomes" id="UP000094526"/>
    </source>
</evidence>
<reference evidence="3" key="1">
    <citation type="submission" date="2015-07" db="EMBL/GenBank/DDBJ databases">
        <authorList>
            <person name="Teixeira M.M."/>
            <person name="Souza R.C."/>
            <person name="Almeida L.G."/>
            <person name="Vicente V.A."/>
            <person name="de Hoog S."/>
            <person name="Bocca A.L."/>
            <person name="de Almeida S.R."/>
            <person name="Vasconcelos A.T."/>
            <person name="Felipe M.S."/>
        </authorList>
    </citation>
    <scope>NUCLEOTIDE SEQUENCE [LARGE SCALE GENOMIC DNA]</scope>
    <source>
        <strain evidence="3">KSF</strain>
    </source>
</reference>
<dbReference type="EMBL" id="LGRB01000008">
    <property type="protein sequence ID" value="OCT53229.1"/>
    <property type="molecule type" value="Genomic_DNA"/>
</dbReference>
<dbReference type="OrthoDB" id="5015991at2759"/>
<evidence type="ECO:0000256" key="1">
    <source>
        <dbReference type="SAM" id="MobiDB-lite"/>
    </source>
</evidence>
<name>A0A1C1CXI3_9EURO</name>
<comment type="caution">
    <text evidence="2">The sequence shown here is derived from an EMBL/GenBank/DDBJ whole genome shotgun (WGS) entry which is preliminary data.</text>
</comment>
<accession>A0A1C1CXI3</accession>
<dbReference type="VEuPathDB" id="FungiDB:CLCR_11425"/>
<proteinExistence type="predicted"/>